<evidence type="ECO:0000256" key="1">
    <source>
        <dbReference type="SAM" id="Phobius"/>
    </source>
</evidence>
<feature type="transmembrane region" description="Helical" evidence="1">
    <location>
        <begin position="12"/>
        <end position="32"/>
    </location>
</feature>
<feature type="transmembrane region" description="Helical" evidence="1">
    <location>
        <begin position="44"/>
        <end position="65"/>
    </location>
</feature>
<feature type="domain" description="CAAX prenyl protease 2/Lysostaphin resistance protein A-like" evidence="2">
    <location>
        <begin position="104"/>
        <end position="195"/>
    </location>
</feature>
<gene>
    <name evidence="3" type="ORF">HMPREF2132_13070</name>
</gene>
<dbReference type="EMBL" id="JRNJ01000109">
    <property type="protein sequence ID" value="KGF24248.1"/>
    <property type="molecule type" value="Genomic_DNA"/>
</dbReference>
<keyword evidence="1" id="KW-0812">Transmembrane</keyword>
<comment type="caution">
    <text evidence="3">The sequence shown here is derived from an EMBL/GenBank/DDBJ whole genome shotgun (WGS) entry which is preliminary data.</text>
</comment>
<name>A0AAW3FB39_9BACT</name>
<proteinExistence type="predicted"/>
<dbReference type="InterPro" id="IPR003675">
    <property type="entry name" value="Rce1/LyrA-like_dom"/>
</dbReference>
<organism evidence="3 4">
    <name type="scientific">Prevotella histicola JCM 15637 = DNF00424</name>
    <dbReference type="NCBI Taxonomy" id="1236504"/>
    <lineage>
        <taxon>Bacteria</taxon>
        <taxon>Pseudomonadati</taxon>
        <taxon>Bacteroidota</taxon>
        <taxon>Bacteroidia</taxon>
        <taxon>Bacteroidales</taxon>
        <taxon>Prevotellaceae</taxon>
        <taxon>Prevotella</taxon>
    </lineage>
</organism>
<keyword evidence="3" id="KW-0645">Protease</keyword>
<keyword evidence="3" id="KW-0378">Hydrolase</keyword>
<feature type="transmembrane region" description="Helical" evidence="1">
    <location>
        <begin position="142"/>
        <end position="172"/>
    </location>
</feature>
<dbReference type="PROSITE" id="PS51257">
    <property type="entry name" value="PROKAR_LIPOPROTEIN"/>
    <property type="match status" value="1"/>
</dbReference>
<evidence type="ECO:0000259" key="2">
    <source>
        <dbReference type="Pfam" id="PF02517"/>
    </source>
</evidence>
<dbReference type="RefSeq" id="WP_036871604.1">
    <property type="nucleotide sequence ID" value="NZ_JRNJ01000109.1"/>
</dbReference>
<sequence length="233" mass="26453">MTNVTKYWKKAGMPLLLFYVIAVACRLVSLYVLPRLFPDSCSSIILQLCEGVGPALGAVVVMGIFKKKFFCSIAGKSWIRSLACIVFPTLIFLIFDTHHGLRTSLVFLGCTLYAFLEEVGWRGYLTEELAAMRPIKRILTITVLWFFWHLNFSFNMSGLIFFAILLLASWGLDRFAHDTRSLLLCACAHGIFNLFKHGNGILDNYLTISLLVISILSWFVIWYCPFKKKTTAP</sequence>
<dbReference type="GO" id="GO:0006508">
    <property type="term" value="P:proteolysis"/>
    <property type="evidence" value="ECO:0007669"/>
    <property type="project" value="UniProtKB-KW"/>
</dbReference>
<feature type="transmembrane region" description="Helical" evidence="1">
    <location>
        <begin position="101"/>
        <end position="121"/>
    </location>
</feature>
<dbReference type="GO" id="GO:0004175">
    <property type="term" value="F:endopeptidase activity"/>
    <property type="evidence" value="ECO:0007669"/>
    <property type="project" value="UniProtKB-ARBA"/>
</dbReference>
<evidence type="ECO:0000313" key="4">
    <source>
        <dbReference type="Proteomes" id="UP000029533"/>
    </source>
</evidence>
<reference evidence="3 4" key="1">
    <citation type="submission" date="2014-07" db="EMBL/GenBank/DDBJ databases">
        <authorList>
            <person name="McCorrison J."/>
            <person name="Sanka R."/>
            <person name="Torralba M."/>
            <person name="Gillis M."/>
            <person name="Haft D.H."/>
            <person name="Methe B."/>
            <person name="Sutton G."/>
            <person name="Nelson K.E."/>
        </authorList>
    </citation>
    <scope>NUCLEOTIDE SEQUENCE [LARGE SCALE GENOMIC DNA]</scope>
    <source>
        <strain evidence="3 4">DNF00424</strain>
    </source>
</reference>
<feature type="transmembrane region" description="Helical" evidence="1">
    <location>
        <begin position="205"/>
        <end position="224"/>
    </location>
</feature>
<dbReference type="Proteomes" id="UP000029533">
    <property type="component" value="Unassembled WGS sequence"/>
</dbReference>
<keyword evidence="1" id="KW-0472">Membrane</keyword>
<dbReference type="GO" id="GO:0080120">
    <property type="term" value="P:CAAX-box protein maturation"/>
    <property type="evidence" value="ECO:0007669"/>
    <property type="project" value="UniProtKB-ARBA"/>
</dbReference>
<dbReference type="AlphaFoldDB" id="A0AAW3FB39"/>
<protein>
    <submittedName>
        <fullName evidence="3">CAAX protease</fullName>
    </submittedName>
</protein>
<keyword evidence="1" id="KW-1133">Transmembrane helix</keyword>
<dbReference type="Pfam" id="PF02517">
    <property type="entry name" value="Rce1-like"/>
    <property type="match status" value="1"/>
</dbReference>
<evidence type="ECO:0000313" key="3">
    <source>
        <dbReference type="EMBL" id="KGF24248.1"/>
    </source>
</evidence>
<feature type="transmembrane region" description="Helical" evidence="1">
    <location>
        <begin position="77"/>
        <end position="95"/>
    </location>
</feature>
<accession>A0AAW3FB39</accession>